<dbReference type="InterPro" id="IPR051315">
    <property type="entry name" value="Bact_Chemotaxis_CheA"/>
</dbReference>
<dbReference type="SMART" id="SM00073">
    <property type="entry name" value="HPT"/>
    <property type="match status" value="1"/>
</dbReference>
<evidence type="ECO:0000313" key="15">
    <source>
        <dbReference type="Proteomes" id="UP000502699"/>
    </source>
</evidence>
<sequence length="899" mass="98316">MSPLLQQFLIEARDFLQEIGEKLMALESQPDDAALMNELFRLVHTLKGNSGLFDFPEMTRVLHAGEDLMDAVRSRRLPYSQEIADRLLDAMDYVGAQIDAIEASGAIDPLHIEQAEEHVLALRELMPVDAPSTDPETTELPSAAPTWPEAPPLAELPEGARLSAFQSMGPDHPVWRVLYHPAPDCFFKGEDPFYQARQTPGLVWGRAWNPGGWPPLAELDCYQCALAFDLLVCGPRASILEHFRYVPNEIRIEPVNALALVVPQGDPGGGPVDEDFVAQSLDLVERGELEELRSAAAALLELTAPKRWAASVLRWLMALLDKMPEDRSAIQRLLASLKTGQAPAWIQADCPEVPEAPAPGLAPAEPSVRLPDRPAPSSEELALIEQLIAVQRQILELPDQVDWLPGRLKGCAATLRAALTPLGLATPELDQALAAALAERSSLPLAVWLQTIQPRAAVGEPAAAPNNAVPTDAPEHPQPLSPPPALALGERTLPEEEPRFGRRAEDAPSARVLKVDQAKIDRLMNLIGEMVVTKNSLPYLARRAEDEFGVRELAREIKAQYTVINRIAEEMQDAIMQVRLLPVSFIFQRFPRLVRDLSRKLGKEIELVLEGEETEADKSIIESLADPLIHLVRNSLDHGIELPEIRRAAGKPPAGRLLIRAQQESDRVLIEISDDGRGIDPAVIKRKVYERGLIDESQLERLSDQEAQNLIFAPGFSTAEQVTDLSGRGVGMDVVRTALERVGGTVELHSQVGRGTIIRLSLPLSMAVTNVMIIESDDQIFGMPMDTVVETVRLPQGQIHGIKHRRTAVLRGKIVPLVALNDLLAIPAAPRPNAENELAVLVVRAGSEVVGLLVDDFREVIDVILKPLPGELSKLACYAGTALLGDGSVLMVLNPKGLL</sequence>
<comment type="function">
    <text evidence="8">Involved in the transmission of sensory signals from the chemoreceptors to the flagellar motors. CheA is autophosphorylated; it can transfer its phosphate group to either CheB or CheY.</text>
</comment>
<evidence type="ECO:0000256" key="8">
    <source>
        <dbReference type="ARBA" id="ARBA00035100"/>
    </source>
</evidence>
<gene>
    <name evidence="14" type="ORF">GWK36_00145</name>
</gene>
<evidence type="ECO:0000256" key="7">
    <source>
        <dbReference type="ARBA" id="ARBA00023012"/>
    </source>
</evidence>
<reference evidence="15" key="1">
    <citation type="submission" date="2020-01" db="EMBL/GenBank/DDBJ databases">
        <title>Caldichromatium gen. nov., sp. nov., a thermophilic purple sulfur bacterium member of the family Chromatiaceae isolated from Nakabusa hot spring, Japan.</title>
        <authorList>
            <person name="Saini M.K."/>
            <person name="Hanada S."/>
            <person name="Tank M."/>
        </authorList>
    </citation>
    <scope>NUCLEOTIDE SEQUENCE [LARGE SCALE GENOMIC DNA]</scope>
    <source>
        <strain evidence="15">No.7</strain>
    </source>
</reference>
<evidence type="ECO:0000256" key="9">
    <source>
        <dbReference type="PROSITE-ProRule" id="PRU00110"/>
    </source>
</evidence>
<dbReference type="PRINTS" id="PR00344">
    <property type="entry name" value="BCTRLSENSOR"/>
</dbReference>
<dbReference type="PANTHER" id="PTHR43395:SF1">
    <property type="entry name" value="CHEMOTAXIS PROTEIN CHEA"/>
    <property type="match status" value="1"/>
</dbReference>
<dbReference type="SMART" id="SM00387">
    <property type="entry name" value="HATPase_c"/>
    <property type="match status" value="1"/>
</dbReference>
<dbReference type="SMART" id="SM00260">
    <property type="entry name" value="CheW"/>
    <property type="match status" value="1"/>
</dbReference>
<proteinExistence type="predicted"/>
<evidence type="ECO:0000256" key="3">
    <source>
        <dbReference type="ARBA" id="ARBA00021495"/>
    </source>
</evidence>
<dbReference type="SUPFAM" id="SSF47226">
    <property type="entry name" value="Histidine-containing phosphotransfer domain, HPT domain"/>
    <property type="match status" value="1"/>
</dbReference>
<comment type="catalytic activity">
    <reaction evidence="1">
        <text>ATP + protein L-histidine = ADP + protein N-phospho-L-histidine.</text>
        <dbReference type="EC" id="2.7.13.3"/>
    </reaction>
</comment>
<dbReference type="InterPro" id="IPR002545">
    <property type="entry name" value="CheW-lke_dom"/>
</dbReference>
<dbReference type="PROSITE" id="PS50109">
    <property type="entry name" value="HIS_KIN"/>
    <property type="match status" value="1"/>
</dbReference>
<dbReference type="InterPro" id="IPR036097">
    <property type="entry name" value="HisK_dim/P_sf"/>
</dbReference>
<dbReference type="GO" id="GO:0005737">
    <property type="term" value="C:cytoplasm"/>
    <property type="evidence" value="ECO:0007669"/>
    <property type="project" value="InterPro"/>
</dbReference>
<feature type="domain" description="Histidine kinase" evidence="11">
    <location>
        <begin position="564"/>
        <end position="766"/>
    </location>
</feature>
<dbReference type="PROSITE" id="PS50894">
    <property type="entry name" value="HPT"/>
    <property type="match status" value="1"/>
</dbReference>
<dbReference type="Gene3D" id="1.10.287.560">
    <property type="entry name" value="Histidine kinase CheA-like, homodimeric domain"/>
    <property type="match status" value="1"/>
</dbReference>
<dbReference type="InterPro" id="IPR004105">
    <property type="entry name" value="CheA-like_dim"/>
</dbReference>
<evidence type="ECO:0000259" key="13">
    <source>
        <dbReference type="PROSITE" id="PS50894"/>
    </source>
</evidence>
<dbReference type="FunFam" id="3.30.565.10:FF:000016">
    <property type="entry name" value="Chemotaxis protein CheA, putative"/>
    <property type="match status" value="1"/>
</dbReference>
<dbReference type="Gene3D" id="3.30.565.10">
    <property type="entry name" value="Histidine kinase-like ATPase, C-terminal domain"/>
    <property type="match status" value="1"/>
</dbReference>
<accession>A0A6G7V9D7</accession>
<dbReference type="GO" id="GO:0000155">
    <property type="term" value="F:phosphorelay sensor kinase activity"/>
    <property type="evidence" value="ECO:0007669"/>
    <property type="project" value="InterPro"/>
</dbReference>
<dbReference type="KEGG" id="cjap:GWK36_00145"/>
<feature type="domain" description="CheW-like" evidence="12">
    <location>
        <begin position="768"/>
        <end position="899"/>
    </location>
</feature>
<evidence type="ECO:0000259" key="12">
    <source>
        <dbReference type="PROSITE" id="PS50851"/>
    </source>
</evidence>
<feature type="compositionally biased region" description="Pro residues" evidence="10">
    <location>
        <begin position="476"/>
        <end position="485"/>
    </location>
</feature>
<dbReference type="SUPFAM" id="SSF50341">
    <property type="entry name" value="CheW-like"/>
    <property type="match status" value="1"/>
</dbReference>
<keyword evidence="6" id="KW-0418">Kinase</keyword>
<dbReference type="AlphaFoldDB" id="A0A6G7V9D7"/>
<keyword evidence="4 9" id="KW-0597">Phosphoprotein</keyword>
<evidence type="ECO:0000256" key="4">
    <source>
        <dbReference type="ARBA" id="ARBA00022553"/>
    </source>
</evidence>
<dbReference type="InterPro" id="IPR008207">
    <property type="entry name" value="Sig_transdc_His_kin_Hpt_dom"/>
</dbReference>
<dbReference type="Gene3D" id="1.20.120.160">
    <property type="entry name" value="HPT domain"/>
    <property type="match status" value="1"/>
</dbReference>
<dbReference type="Proteomes" id="UP000502699">
    <property type="component" value="Chromosome"/>
</dbReference>
<organism evidence="14 15">
    <name type="scientific">Caldichromatium japonicum</name>
    <dbReference type="NCBI Taxonomy" id="2699430"/>
    <lineage>
        <taxon>Bacteria</taxon>
        <taxon>Pseudomonadati</taxon>
        <taxon>Pseudomonadota</taxon>
        <taxon>Gammaproteobacteria</taxon>
        <taxon>Chromatiales</taxon>
        <taxon>Chromatiaceae</taxon>
        <taxon>Caldichromatium</taxon>
    </lineage>
</organism>
<dbReference type="CDD" id="cd00088">
    <property type="entry name" value="HPT"/>
    <property type="match status" value="1"/>
</dbReference>
<dbReference type="SUPFAM" id="SSF47384">
    <property type="entry name" value="Homodimeric domain of signal transducing histidine kinase"/>
    <property type="match status" value="1"/>
</dbReference>
<evidence type="ECO:0000256" key="6">
    <source>
        <dbReference type="ARBA" id="ARBA00022777"/>
    </source>
</evidence>
<dbReference type="InterPro" id="IPR005467">
    <property type="entry name" value="His_kinase_dom"/>
</dbReference>
<dbReference type="Pfam" id="PF02518">
    <property type="entry name" value="HATPase_c"/>
    <property type="match status" value="1"/>
</dbReference>
<evidence type="ECO:0000256" key="1">
    <source>
        <dbReference type="ARBA" id="ARBA00000085"/>
    </source>
</evidence>
<dbReference type="InterPro" id="IPR036061">
    <property type="entry name" value="CheW-like_dom_sf"/>
</dbReference>
<feature type="modified residue" description="Phosphohistidine" evidence="9">
    <location>
        <position position="44"/>
    </location>
</feature>
<keyword evidence="15" id="KW-1185">Reference proteome</keyword>
<feature type="compositionally biased region" description="Low complexity" evidence="10">
    <location>
        <begin position="353"/>
        <end position="366"/>
    </location>
</feature>
<dbReference type="InterPro" id="IPR036641">
    <property type="entry name" value="HPT_dom_sf"/>
</dbReference>
<dbReference type="InterPro" id="IPR004358">
    <property type="entry name" value="Sig_transdc_His_kin-like_C"/>
</dbReference>
<feature type="domain" description="HPt" evidence="13">
    <location>
        <begin position="1"/>
        <end position="101"/>
    </location>
</feature>
<dbReference type="PROSITE" id="PS50851">
    <property type="entry name" value="CHEW"/>
    <property type="match status" value="1"/>
</dbReference>
<dbReference type="PANTHER" id="PTHR43395">
    <property type="entry name" value="SENSOR HISTIDINE KINASE CHEA"/>
    <property type="match status" value="1"/>
</dbReference>
<dbReference type="SUPFAM" id="SSF55874">
    <property type="entry name" value="ATPase domain of HSP90 chaperone/DNA topoisomerase II/histidine kinase"/>
    <property type="match status" value="1"/>
</dbReference>
<dbReference type="InterPro" id="IPR036890">
    <property type="entry name" value="HATPase_C_sf"/>
</dbReference>
<dbReference type="Gene3D" id="2.30.30.40">
    <property type="entry name" value="SH3 Domains"/>
    <property type="match status" value="1"/>
</dbReference>
<protein>
    <recommendedName>
        <fullName evidence="3">Chemotaxis protein CheA</fullName>
        <ecNumber evidence="2">2.7.13.3</ecNumber>
    </recommendedName>
</protein>
<dbReference type="CDD" id="cd16916">
    <property type="entry name" value="HATPase_CheA-like"/>
    <property type="match status" value="1"/>
</dbReference>
<evidence type="ECO:0000256" key="10">
    <source>
        <dbReference type="SAM" id="MobiDB-lite"/>
    </source>
</evidence>
<feature type="region of interest" description="Disordered" evidence="10">
    <location>
        <begin position="353"/>
        <end position="374"/>
    </location>
</feature>
<dbReference type="Pfam" id="PF02895">
    <property type="entry name" value="H-kinase_dim"/>
    <property type="match status" value="1"/>
</dbReference>
<dbReference type="GO" id="GO:0006935">
    <property type="term" value="P:chemotaxis"/>
    <property type="evidence" value="ECO:0007669"/>
    <property type="project" value="InterPro"/>
</dbReference>
<dbReference type="Pfam" id="PF01627">
    <property type="entry name" value="Hpt"/>
    <property type="match status" value="1"/>
</dbReference>
<name>A0A6G7V9D7_9GAMM</name>
<dbReference type="RefSeq" id="WP_166269003.1">
    <property type="nucleotide sequence ID" value="NZ_CP048029.1"/>
</dbReference>
<dbReference type="SMART" id="SM01231">
    <property type="entry name" value="H-kinase_dim"/>
    <property type="match status" value="1"/>
</dbReference>
<dbReference type="EC" id="2.7.13.3" evidence="2"/>
<feature type="region of interest" description="Disordered" evidence="10">
    <location>
        <begin position="459"/>
        <end position="488"/>
    </location>
</feature>
<dbReference type="InterPro" id="IPR003594">
    <property type="entry name" value="HATPase_dom"/>
</dbReference>
<dbReference type="Pfam" id="PF01584">
    <property type="entry name" value="CheW"/>
    <property type="match status" value="1"/>
</dbReference>
<dbReference type="InterPro" id="IPR037006">
    <property type="entry name" value="CheA-like_homodim_sf"/>
</dbReference>
<dbReference type="EMBL" id="CP048029">
    <property type="protein sequence ID" value="QIK36669.1"/>
    <property type="molecule type" value="Genomic_DNA"/>
</dbReference>
<evidence type="ECO:0000256" key="2">
    <source>
        <dbReference type="ARBA" id="ARBA00012438"/>
    </source>
</evidence>
<evidence type="ECO:0000256" key="5">
    <source>
        <dbReference type="ARBA" id="ARBA00022679"/>
    </source>
</evidence>
<evidence type="ECO:0000259" key="11">
    <source>
        <dbReference type="PROSITE" id="PS50109"/>
    </source>
</evidence>
<keyword evidence="7" id="KW-0902">Two-component regulatory system</keyword>
<keyword evidence="5" id="KW-0808">Transferase</keyword>
<evidence type="ECO:0000313" key="14">
    <source>
        <dbReference type="EMBL" id="QIK36669.1"/>
    </source>
</evidence>
<feature type="region of interest" description="Disordered" evidence="10">
    <location>
        <begin position="130"/>
        <end position="150"/>
    </location>
</feature>